<proteinExistence type="inferred from homology"/>
<dbReference type="AlphaFoldDB" id="A0A8J4QVD7"/>
<evidence type="ECO:0000256" key="2">
    <source>
        <dbReference type="SAM" id="MobiDB-lite"/>
    </source>
</evidence>
<dbReference type="PANTHER" id="PTHR33801">
    <property type="entry name" value="ABSCISIC STRESS-RIPENING PROTEIN 5"/>
    <property type="match status" value="1"/>
</dbReference>
<evidence type="ECO:0000313" key="3">
    <source>
        <dbReference type="EMBL" id="KAF3956615.1"/>
    </source>
</evidence>
<dbReference type="Pfam" id="PF02496">
    <property type="entry name" value="ABA_WDS"/>
    <property type="match status" value="1"/>
</dbReference>
<protein>
    <submittedName>
        <fullName evidence="3">Uncharacterized protein</fullName>
    </submittedName>
</protein>
<feature type="region of interest" description="Disordered" evidence="2">
    <location>
        <begin position="132"/>
        <end position="151"/>
    </location>
</feature>
<organism evidence="3 4">
    <name type="scientific">Castanea mollissima</name>
    <name type="common">Chinese chestnut</name>
    <dbReference type="NCBI Taxonomy" id="60419"/>
    <lineage>
        <taxon>Eukaryota</taxon>
        <taxon>Viridiplantae</taxon>
        <taxon>Streptophyta</taxon>
        <taxon>Embryophyta</taxon>
        <taxon>Tracheophyta</taxon>
        <taxon>Spermatophyta</taxon>
        <taxon>Magnoliopsida</taxon>
        <taxon>eudicotyledons</taxon>
        <taxon>Gunneridae</taxon>
        <taxon>Pentapetalae</taxon>
        <taxon>rosids</taxon>
        <taxon>fabids</taxon>
        <taxon>Fagales</taxon>
        <taxon>Fagaceae</taxon>
        <taxon>Castanea</taxon>
    </lineage>
</organism>
<feature type="region of interest" description="Disordered" evidence="2">
    <location>
        <begin position="31"/>
        <end position="61"/>
    </location>
</feature>
<comment type="caution">
    <text evidence="3">The sequence shown here is derived from an EMBL/GenBank/DDBJ whole genome shotgun (WGS) entry which is preliminary data.</text>
</comment>
<reference evidence="3" key="1">
    <citation type="submission" date="2020-03" db="EMBL/GenBank/DDBJ databases">
        <title>Castanea mollissima Vanexum genome sequencing.</title>
        <authorList>
            <person name="Staton M."/>
        </authorList>
    </citation>
    <scope>NUCLEOTIDE SEQUENCE</scope>
    <source>
        <tissue evidence="3">Leaf</tissue>
    </source>
</reference>
<comment type="similarity">
    <text evidence="1">Belongs to the abscisic acid and water stress-induced protein family.</text>
</comment>
<evidence type="ECO:0000313" key="4">
    <source>
        <dbReference type="Proteomes" id="UP000737018"/>
    </source>
</evidence>
<name>A0A8J4QVD7_9ROSI</name>
<dbReference type="EMBL" id="JRKL02003037">
    <property type="protein sequence ID" value="KAF3956615.1"/>
    <property type="molecule type" value="Genomic_DNA"/>
</dbReference>
<accession>A0A8J4QVD7</accession>
<sequence>MTEQNHHHHYSIHQNHFSLFSVHTSSISTSNSVANEPVESAEKSTGYAETGFSSGGPGKYGESIIERYGATTISTEPEMGAAAAGAYALNEIFQHEKHDPEHAPKHKIEEEIAAAAAVGAGGFAFHEHHEKIETKEEEEEAHGKKHHHLFG</sequence>
<evidence type="ECO:0000256" key="1">
    <source>
        <dbReference type="ARBA" id="ARBA00007160"/>
    </source>
</evidence>
<gene>
    <name evidence="3" type="ORF">CMV_018267</name>
</gene>
<dbReference type="InterPro" id="IPR003496">
    <property type="entry name" value="ABA_WDS"/>
</dbReference>
<dbReference type="Proteomes" id="UP000737018">
    <property type="component" value="Unassembled WGS sequence"/>
</dbReference>
<keyword evidence="4" id="KW-1185">Reference proteome</keyword>